<name>A0A512MDI1_9BACT</name>
<dbReference type="InterPro" id="IPR023296">
    <property type="entry name" value="Glyco_hydro_beta-prop_sf"/>
</dbReference>
<proteinExistence type="predicted"/>
<dbReference type="CDD" id="cd15482">
    <property type="entry name" value="Sialidase_non-viral"/>
    <property type="match status" value="1"/>
</dbReference>
<sequence length="350" mass="38897">MKTLLGRLGMVFAVVLSTVTSWGEQGMTLAGSQMIWDKAPHNAFTDLHRQHGRWYCTFREGAAHVSPDGAVRILVSDDWQKWRSIALLTVPWADLRDPKLTETPDGRMLVTAGALLHEAKDGTTNRSLAWISKDGESWDGPHEIGEPNIWMWSCVTHQDAMYSFGYFKQWPTLKNGGSKETSPQTPGARMIRLYRSTNGLQWTPVTTQSYEGRYINETAIAFQQDGRMIAVTRRDNGPEPRVARIGFSSPPYTEWTWNESNHRLNGPALCALADGRLATGARWKLGGSENTSLGWIDAEKAIVTPGLVLPSLRETGYPSIVSHEGGLYVSYYASQSGKPAIYIAKVDLKP</sequence>
<dbReference type="Proteomes" id="UP000321577">
    <property type="component" value="Unassembled WGS sequence"/>
</dbReference>
<gene>
    <name evidence="1" type="ORF">BGE01nite_40840</name>
</gene>
<evidence type="ECO:0008006" key="3">
    <source>
        <dbReference type="Google" id="ProtNLM"/>
    </source>
</evidence>
<dbReference type="RefSeq" id="WP_146853078.1">
    <property type="nucleotide sequence ID" value="NZ_BKAG01000036.1"/>
</dbReference>
<organism evidence="1 2">
    <name type="scientific">Brevifollis gellanilyticus</name>
    <dbReference type="NCBI Taxonomy" id="748831"/>
    <lineage>
        <taxon>Bacteria</taxon>
        <taxon>Pseudomonadati</taxon>
        <taxon>Verrucomicrobiota</taxon>
        <taxon>Verrucomicrobiia</taxon>
        <taxon>Verrucomicrobiales</taxon>
        <taxon>Verrucomicrobiaceae</taxon>
    </lineage>
</organism>
<reference evidence="1 2" key="1">
    <citation type="submission" date="2019-07" db="EMBL/GenBank/DDBJ databases">
        <title>Whole genome shotgun sequence of Brevifollis gellanilyticus NBRC 108608.</title>
        <authorList>
            <person name="Hosoyama A."/>
            <person name="Uohara A."/>
            <person name="Ohji S."/>
            <person name="Ichikawa N."/>
        </authorList>
    </citation>
    <scope>NUCLEOTIDE SEQUENCE [LARGE SCALE GENOMIC DNA]</scope>
    <source>
        <strain evidence="1 2">NBRC 108608</strain>
    </source>
</reference>
<dbReference type="EMBL" id="BKAG01000036">
    <property type="protein sequence ID" value="GEP44793.1"/>
    <property type="molecule type" value="Genomic_DNA"/>
</dbReference>
<protein>
    <recommendedName>
        <fullName evidence="3">Exo-alpha-sialidase</fullName>
    </recommendedName>
</protein>
<dbReference type="Gene3D" id="2.120.10.10">
    <property type="match status" value="1"/>
</dbReference>
<comment type="caution">
    <text evidence="1">The sequence shown here is derived from an EMBL/GenBank/DDBJ whole genome shotgun (WGS) entry which is preliminary data.</text>
</comment>
<dbReference type="AlphaFoldDB" id="A0A512MDI1"/>
<accession>A0A512MDI1</accession>
<evidence type="ECO:0000313" key="1">
    <source>
        <dbReference type="EMBL" id="GEP44793.1"/>
    </source>
</evidence>
<dbReference type="SUPFAM" id="SSF50939">
    <property type="entry name" value="Sialidases"/>
    <property type="match status" value="1"/>
</dbReference>
<keyword evidence="2" id="KW-1185">Reference proteome</keyword>
<dbReference type="InterPro" id="IPR036278">
    <property type="entry name" value="Sialidase_sf"/>
</dbReference>
<evidence type="ECO:0000313" key="2">
    <source>
        <dbReference type="Proteomes" id="UP000321577"/>
    </source>
</evidence>
<dbReference type="OrthoDB" id="20875at2"/>
<dbReference type="SUPFAM" id="SSF75005">
    <property type="entry name" value="Arabinanase/levansucrase/invertase"/>
    <property type="match status" value="1"/>
</dbReference>